<comment type="caution">
    <text evidence="1">The sequence shown here is derived from an EMBL/GenBank/DDBJ whole genome shotgun (WGS) entry which is preliminary data.</text>
</comment>
<protein>
    <recommendedName>
        <fullName evidence="3">Type I restriction enzyme R protein N-terminal domain-containing protein</fullName>
    </recommendedName>
</protein>
<accession>A0A225DJT8</accession>
<name>A0A225DJT8_9BACT</name>
<dbReference type="EMBL" id="NIDE01000013">
    <property type="protein sequence ID" value="OWK38848.1"/>
    <property type="molecule type" value="Genomic_DNA"/>
</dbReference>
<reference evidence="2" key="1">
    <citation type="submission" date="2017-06" db="EMBL/GenBank/DDBJ databases">
        <title>Genome analysis of Fimbriiglobus ruber SP5, the first member of the order Planctomycetales with confirmed chitinolytic capability.</title>
        <authorList>
            <person name="Ravin N.V."/>
            <person name="Rakitin A.L."/>
            <person name="Ivanova A.A."/>
            <person name="Beletsky A.V."/>
            <person name="Kulichevskaya I.S."/>
            <person name="Mardanov A.V."/>
            <person name="Dedysh S.N."/>
        </authorList>
    </citation>
    <scope>NUCLEOTIDE SEQUENCE [LARGE SCALE GENOMIC DNA]</scope>
    <source>
        <strain evidence="2">SP5</strain>
    </source>
</reference>
<dbReference type="AlphaFoldDB" id="A0A225DJT8"/>
<dbReference type="RefSeq" id="WP_088257208.1">
    <property type="nucleotide sequence ID" value="NZ_NIDE01000013.1"/>
</dbReference>
<gene>
    <name evidence="1" type="ORF">FRUB_06353</name>
</gene>
<dbReference type="Proteomes" id="UP000214646">
    <property type="component" value="Unassembled WGS sequence"/>
</dbReference>
<dbReference type="OrthoDB" id="518124at2"/>
<evidence type="ECO:0008006" key="3">
    <source>
        <dbReference type="Google" id="ProtNLM"/>
    </source>
</evidence>
<sequence>MAFTDYRSVFDVIRKHKLYGQKGQVIAPATDAPPFADTFRAELTLNLTYFNPRGSEVVAGEIILFPLLREIWKSYYEDLCLFTHESIAYDDDLCGYPDYFVCRVSEYGRFKAPPYLLVVEAKLDDFERAWGQCLAEMLAAQKLNGLPDQPVYGITTNGQSWEFGVLTGNNFTQDPRAYALSSLDTLGQVLHALFRACRALALTHPTPVAP</sequence>
<proteinExistence type="predicted"/>
<organism evidence="1 2">
    <name type="scientific">Fimbriiglobus ruber</name>
    <dbReference type="NCBI Taxonomy" id="1908690"/>
    <lineage>
        <taxon>Bacteria</taxon>
        <taxon>Pseudomonadati</taxon>
        <taxon>Planctomycetota</taxon>
        <taxon>Planctomycetia</taxon>
        <taxon>Gemmatales</taxon>
        <taxon>Gemmataceae</taxon>
        <taxon>Fimbriiglobus</taxon>
    </lineage>
</organism>
<evidence type="ECO:0000313" key="2">
    <source>
        <dbReference type="Proteomes" id="UP000214646"/>
    </source>
</evidence>
<evidence type="ECO:0000313" key="1">
    <source>
        <dbReference type="EMBL" id="OWK38848.1"/>
    </source>
</evidence>
<keyword evidence="2" id="KW-1185">Reference proteome</keyword>